<dbReference type="Gene3D" id="3.30.40.10">
    <property type="entry name" value="Zinc/RING finger domain, C3HC4 (zinc finger)"/>
    <property type="match status" value="1"/>
</dbReference>
<dbReference type="SMART" id="SM00249">
    <property type="entry name" value="PHD"/>
    <property type="match status" value="1"/>
</dbReference>
<dbReference type="Pfam" id="PF07500">
    <property type="entry name" value="TFIIS_M"/>
    <property type="match status" value="1"/>
</dbReference>
<evidence type="ECO:0000313" key="9">
    <source>
        <dbReference type="EMBL" id="RFU35594.1"/>
    </source>
</evidence>
<dbReference type="OMA" id="AWISCET"/>
<dbReference type="Proteomes" id="UP000258309">
    <property type="component" value="Unassembled WGS sequence"/>
</dbReference>
<evidence type="ECO:0000256" key="3">
    <source>
        <dbReference type="ARBA" id="ARBA00021616"/>
    </source>
</evidence>
<dbReference type="InterPro" id="IPR001965">
    <property type="entry name" value="Znf_PHD"/>
</dbReference>
<dbReference type="EMBL" id="NCSJ02000007">
    <property type="protein sequence ID" value="RFU35594.1"/>
    <property type="molecule type" value="Genomic_DNA"/>
</dbReference>
<evidence type="ECO:0000256" key="6">
    <source>
        <dbReference type="ARBA" id="ARBA00022833"/>
    </source>
</evidence>
<accession>A0A3E2HQH4</accession>
<dbReference type="Pfam" id="PF07744">
    <property type="entry name" value="SPOC"/>
    <property type="match status" value="1"/>
</dbReference>
<dbReference type="InterPro" id="IPR013083">
    <property type="entry name" value="Znf_RING/FYVE/PHD"/>
</dbReference>
<dbReference type="AlphaFoldDB" id="A0A3E2HQH4"/>
<keyword evidence="10" id="KW-1185">Reference proteome</keyword>
<protein>
    <recommendedName>
        <fullName evidence="3">Transcription factor BYE1</fullName>
    </recommendedName>
</protein>
<dbReference type="PROSITE" id="PS01359">
    <property type="entry name" value="ZF_PHD_1"/>
    <property type="match status" value="1"/>
</dbReference>
<evidence type="ECO:0000313" key="10">
    <source>
        <dbReference type="Proteomes" id="UP000258309"/>
    </source>
</evidence>
<keyword evidence="6" id="KW-0862">Zinc</keyword>
<reference evidence="9 10" key="1">
    <citation type="submission" date="2018-05" db="EMBL/GenBank/DDBJ databases">
        <title>Draft genome sequence of Scytalidium lignicola DSM 105466, a ubiquitous saprotrophic fungus.</title>
        <authorList>
            <person name="Buettner E."/>
            <person name="Gebauer A.M."/>
            <person name="Hofrichter M."/>
            <person name="Liers C."/>
            <person name="Kellner H."/>
        </authorList>
    </citation>
    <scope>NUCLEOTIDE SEQUENCE [LARGE SCALE GENOMIC DNA]</scope>
    <source>
        <strain evidence="9 10">DSM 105466</strain>
    </source>
</reference>
<feature type="compositionally biased region" description="Basic and acidic residues" evidence="7">
    <location>
        <begin position="192"/>
        <end position="203"/>
    </location>
</feature>
<evidence type="ECO:0000256" key="5">
    <source>
        <dbReference type="ARBA" id="ARBA00022771"/>
    </source>
</evidence>
<dbReference type="PANTHER" id="PTHR11477:SF11">
    <property type="entry name" value="TRANSCRIPTION FACTOR BYE1"/>
    <property type="match status" value="1"/>
</dbReference>
<feature type="compositionally biased region" description="Basic and acidic residues" evidence="7">
    <location>
        <begin position="126"/>
        <end position="137"/>
    </location>
</feature>
<dbReference type="STRING" id="5539.A0A3E2HQH4"/>
<feature type="compositionally biased region" description="Basic and acidic residues" evidence="7">
    <location>
        <begin position="173"/>
        <end position="182"/>
    </location>
</feature>
<evidence type="ECO:0000256" key="1">
    <source>
        <dbReference type="ARBA" id="ARBA00002311"/>
    </source>
</evidence>
<dbReference type="PANTHER" id="PTHR11477">
    <property type="entry name" value="TRANSCRIPTION FACTOR S-II ZINC FINGER DOMAIN-CONTAINING PROTEIN"/>
    <property type="match status" value="1"/>
</dbReference>
<dbReference type="SMART" id="SM00510">
    <property type="entry name" value="TFS2M"/>
    <property type="match status" value="1"/>
</dbReference>
<gene>
    <name evidence="9" type="ORF">B7463_g745</name>
</gene>
<feature type="region of interest" description="Disordered" evidence="7">
    <location>
        <begin position="370"/>
        <end position="520"/>
    </location>
</feature>
<feature type="compositionally biased region" description="Basic residues" evidence="7">
    <location>
        <begin position="138"/>
        <end position="147"/>
    </location>
</feature>
<dbReference type="GO" id="GO:0000977">
    <property type="term" value="F:RNA polymerase II transcription regulatory region sequence-specific DNA binding"/>
    <property type="evidence" value="ECO:0007669"/>
    <property type="project" value="TreeGrafter"/>
</dbReference>
<feature type="compositionally biased region" description="Polar residues" evidence="7">
    <location>
        <begin position="467"/>
        <end position="476"/>
    </location>
</feature>
<evidence type="ECO:0000256" key="2">
    <source>
        <dbReference type="ARBA" id="ARBA00011050"/>
    </source>
</evidence>
<dbReference type="Gene3D" id="1.10.472.30">
    <property type="entry name" value="Transcription elongation factor S-II, central domain"/>
    <property type="match status" value="1"/>
</dbReference>
<feature type="region of interest" description="Disordered" evidence="7">
    <location>
        <begin position="682"/>
        <end position="738"/>
    </location>
</feature>
<comment type="function">
    <text evidence="1">Negative regulator of transcription elongation.</text>
</comment>
<dbReference type="SUPFAM" id="SSF57903">
    <property type="entry name" value="FYVE/PHD zinc finger"/>
    <property type="match status" value="1"/>
</dbReference>
<feature type="non-terminal residue" evidence="9">
    <location>
        <position position="821"/>
    </location>
</feature>
<dbReference type="GO" id="GO:0031564">
    <property type="term" value="P:transcription antitermination"/>
    <property type="evidence" value="ECO:0007669"/>
    <property type="project" value="TreeGrafter"/>
</dbReference>
<comment type="similarity">
    <text evidence="2">Belongs to the BYE1 family.</text>
</comment>
<dbReference type="InterPro" id="IPR036575">
    <property type="entry name" value="TFIIS_cen_dom_sf"/>
</dbReference>
<feature type="non-terminal residue" evidence="9">
    <location>
        <position position="1"/>
    </location>
</feature>
<comment type="caution">
    <text evidence="9">The sequence shown here is derived from an EMBL/GenBank/DDBJ whole genome shotgun (WGS) entry which is preliminary data.</text>
</comment>
<evidence type="ECO:0000256" key="7">
    <source>
        <dbReference type="SAM" id="MobiDB-lite"/>
    </source>
</evidence>
<dbReference type="SUPFAM" id="SSF46942">
    <property type="entry name" value="Elongation factor TFIIS domain 2"/>
    <property type="match status" value="1"/>
</dbReference>
<sequence length="821" mass="90837">MADEPRRSVRATKGQHTKSLDVLDQPIEAPKKRGKKASKKAAAEEAEVEVIRCVCGATETGDDDGEAWIACDNCGVWQHNICVGVSPFEEDTPEHYLCEQCAPEAHKELLSATARGEKLWEERRKTYEREQAEEKASKKGGKKGKAKRTSDPKSDITATNGKTASPAPSTPADIRREKKEAASRAGSAKRKSRDDESHEKETPKAPQSKVRKVSAAHSASQQPSPQDLPSKIPDLEKSRQGPATLIQKALLHAIPVAIKAGVYALSENETVQSTAERLSIQIEDAVYKTHPDNQAYVKQARSVGFNLKQNQELSNRILIKSLRPDALAVMTTDEMATKELQREKAEMQARVDKQSILITDDAPRVRRTHKGEELVEPEVYEDPAEYKTPAPRRRSILDPNADMAGRSRANSPLGGDEIELPANIEDYKSSDNIRANATPKPPLNIDTKPAPPTRKPSTPHDFDINKILSSVQSPSAGQHPRRPSTNVPQAAGPGVDPEIDKMLQDDNESPPYSPAEYSSDPDIVWQGTVTMDSIAKFPAIAKHIGGADLSRNGNPPISWNDLLQKDLRVAGRIDQDKANEYLCSLRYSLPTDLVIVAVTPVGEVATQGWQDTINYFHSKHRYGVFANKGFSNIRDTYLVPVPASPVPLPDFITNLEGHKLPQERSEPMMLFALIIRNEYNSDGNKTADGTPTMGHPQRQMSISNAGPYMSPINQQGAFQPPPPNSQQQQPLPPQGYGNDAALRRYQQEEQRRAEQREGEAVAAKILGPFINSPTVHFLMPQAYQMRPLEWEVIRDILEREPKAQQDLAYLSQLLESKKPGE</sequence>
<dbReference type="Pfam" id="PF20826">
    <property type="entry name" value="PHD_5"/>
    <property type="match status" value="1"/>
</dbReference>
<dbReference type="GO" id="GO:0031440">
    <property type="term" value="P:regulation of mRNA 3'-end processing"/>
    <property type="evidence" value="ECO:0007669"/>
    <property type="project" value="TreeGrafter"/>
</dbReference>
<name>A0A3E2HQH4_SCYLI</name>
<dbReference type="InterPro" id="IPR003618">
    <property type="entry name" value="TFIIS_cen_dom"/>
</dbReference>
<evidence type="ECO:0000256" key="4">
    <source>
        <dbReference type="ARBA" id="ARBA00022723"/>
    </source>
</evidence>
<dbReference type="OrthoDB" id="79252at2759"/>
<keyword evidence="5" id="KW-0863">Zinc-finger</keyword>
<dbReference type="GO" id="GO:0006368">
    <property type="term" value="P:transcription elongation by RNA polymerase II"/>
    <property type="evidence" value="ECO:0007669"/>
    <property type="project" value="TreeGrafter"/>
</dbReference>
<feature type="region of interest" description="Disordered" evidence="7">
    <location>
        <begin position="1"/>
        <end position="41"/>
    </location>
</feature>
<dbReference type="CDD" id="cd21538">
    <property type="entry name" value="SPOC_TFIIS"/>
    <property type="match status" value="1"/>
</dbReference>
<keyword evidence="4" id="KW-0479">Metal-binding</keyword>
<feature type="compositionally biased region" description="Polar residues" evidence="7">
    <location>
        <begin position="156"/>
        <end position="167"/>
    </location>
</feature>
<feature type="compositionally biased region" description="Acidic residues" evidence="7">
    <location>
        <begin position="374"/>
        <end position="383"/>
    </location>
</feature>
<dbReference type="PROSITE" id="PS51321">
    <property type="entry name" value="TFIIS_CENTRAL"/>
    <property type="match status" value="1"/>
</dbReference>
<dbReference type="Pfam" id="PF23257">
    <property type="entry name" value="DUF7071"/>
    <property type="match status" value="1"/>
</dbReference>
<dbReference type="GO" id="GO:0001139">
    <property type="term" value="F:RNA polymerase II complex recruiting activity"/>
    <property type="evidence" value="ECO:0007669"/>
    <property type="project" value="TreeGrafter"/>
</dbReference>
<dbReference type="InterPro" id="IPR011011">
    <property type="entry name" value="Znf_FYVE_PHD"/>
</dbReference>
<dbReference type="InterPro" id="IPR055499">
    <property type="entry name" value="DUF7071"/>
</dbReference>
<evidence type="ECO:0000259" key="8">
    <source>
        <dbReference type="PROSITE" id="PS51321"/>
    </source>
</evidence>
<dbReference type="InterPro" id="IPR012921">
    <property type="entry name" value="SPOC_C"/>
</dbReference>
<dbReference type="GO" id="GO:0006362">
    <property type="term" value="P:transcription elongation by RNA polymerase I"/>
    <property type="evidence" value="ECO:0007669"/>
    <property type="project" value="TreeGrafter"/>
</dbReference>
<proteinExistence type="inferred from homology"/>
<dbReference type="GO" id="GO:0005634">
    <property type="term" value="C:nucleus"/>
    <property type="evidence" value="ECO:0007669"/>
    <property type="project" value="TreeGrafter"/>
</dbReference>
<dbReference type="InterPro" id="IPR019786">
    <property type="entry name" value="Zinc_finger_PHD-type_CS"/>
</dbReference>
<dbReference type="GO" id="GO:0008270">
    <property type="term" value="F:zinc ion binding"/>
    <property type="evidence" value="ECO:0007669"/>
    <property type="project" value="UniProtKB-KW"/>
</dbReference>
<feature type="region of interest" description="Disordered" evidence="7">
    <location>
        <begin position="126"/>
        <end position="236"/>
    </location>
</feature>
<organism evidence="9 10">
    <name type="scientific">Scytalidium lignicola</name>
    <name type="common">Hyphomycete</name>
    <dbReference type="NCBI Taxonomy" id="5539"/>
    <lineage>
        <taxon>Eukaryota</taxon>
        <taxon>Fungi</taxon>
        <taxon>Dikarya</taxon>
        <taxon>Ascomycota</taxon>
        <taxon>Pezizomycotina</taxon>
        <taxon>Leotiomycetes</taxon>
        <taxon>Leotiomycetes incertae sedis</taxon>
        <taxon>Scytalidium</taxon>
    </lineage>
</organism>
<feature type="domain" description="TFIIS central" evidence="8">
    <location>
        <begin position="238"/>
        <end position="363"/>
    </location>
</feature>
<feature type="compositionally biased region" description="Low complexity" evidence="7">
    <location>
        <begin position="215"/>
        <end position="225"/>
    </location>
</feature>